<proteinExistence type="predicted"/>
<dbReference type="PANTHER" id="PTHR47018">
    <property type="entry name" value="CXC DOMAIN-CONTAINING PROTEIN-RELATED"/>
    <property type="match status" value="1"/>
</dbReference>
<dbReference type="EMBL" id="CALNXI010002405">
    <property type="protein sequence ID" value="CAH3187288.1"/>
    <property type="molecule type" value="Genomic_DNA"/>
</dbReference>
<dbReference type="Proteomes" id="UP001159427">
    <property type="component" value="Unassembled WGS sequence"/>
</dbReference>
<reference evidence="2 3" key="1">
    <citation type="submission" date="2022-05" db="EMBL/GenBank/DDBJ databases">
        <authorList>
            <consortium name="Genoscope - CEA"/>
            <person name="William W."/>
        </authorList>
    </citation>
    <scope>NUCLEOTIDE SEQUENCE [LARGE SCALE GENOMIC DNA]</scope>
</reference>
<feature type="region of interest" description="Disordered" evidence="1">
    <location>
        <begin position="92"/>
        <end position="111"/>
    </location>
</feature>
<feature type="compositionally biased region" description="Basic and acidic residues" evidence="1">
    <location>
        <begin position="92"/>
        <end position="102"/>
    </location>
</feature>
<feature type="non-terminal residue" evidence="2">
    <location>
        <position position="1198"/>
    </location>
</feature>
<comment type="caution">
    <text evidence="2">The sequence shown here is derived from an EMBL/GenBank/DDBJ whole genome shotgun (WGS) entry which is preliminary data.</text>
</comment>
<evidence type="ECO:0000313" key="2">
    <source>
        <dbReference type="EMBL" id="CAH3187288.1"/>
    </source>
</evidence>
<gene>
    <name evidence="2" type="ORF">PEVE_00017544</name>
</gene>
<accession>A0ABN8S6X5</accession>
<evidence type="ECO:0000256" key="1">
    <source>
        <dbReference type="SAM" id="MobiDB-lite"/>
    </source>
</evidence>
<protein>
    <submittedName>
        <fullName evidence="2">Uncharacterized protein</fullName>
    </submittedName>
</protein>
<name>A0ABN8S6X5_9CNID</name>
<evidence type="ECO:0000313" key="3">
    <source>
        <dbReference type="Proteomes" id="UP001159427"/>
    </source>
</evidence>
<sequence>MAFSWNRCIICQKTTKEELRCPLRASGDRADPKLVYGSFIQNVSEFIALNTLPVPLSLPLDIDADNLFEKEASWHKSCHLLFSTSKLNKAKERLSRKPKEEQSLPDDDDAPACKTRRLSSYSKDDCILCGQGGHLHEVSTFATDEKLRRMITELQDSTLLPRICGVDLVAADAKYHLKCMTDLRNRYRHHTSRKRQESCEMDEERIKESQAFIELIEYIQTSVENDKLMFFLSELHSLYVRRLETLGVQKNVNKTRLKTSLLENFPEAQEQNDGRNVVIIFPKAIQSMVKEAMQQRDFSEDAVILAKASAIVRKDIFSHKGFQFSGNFTEDCQECSVPASLKSLVSMILTGINIENTEVQESQACLTVCQTIFFNAKERPTTKSKTGQTRHTKSREPPLPLYIGFNVYALTRSKTLIAKLYQMGISVSYQRIIELEDMLAISISERFEMDGCVVPACLRKGIFTIGALDNIDHNPSSTTAASSFHGTGISVFQLPTTNNPGEERLPVTLPPQGTGHVLPKEYATVHPVELDPSKAVVPVCVMTESVSCMATEKQTEVTWVEHSLRKLEEVSISSSDTVTWAAYHASTQTEEHPPALTALLPLFYEKAATPAMVKHGMDVLRQAITFLNPNQVPVITVDQPLFALAKLVQWKWPVSHGEQAYVVMLGGLHIEMALWSTVGDLLDKSGWTTALSEAEVASFGVADSFLKATHLTRTRHAHQVTALALNKLKREAFSQCLDETSMSTWEEVRKRRSPTFLFWDSIIEYETLVLLVVRAQRQHNFNLYVEALEDLVPLFFALDHVNYARWTPIHIRDMKSLPLSIAREFQRQGHWVLSKTGNRFSAIPFDQAHEQENKVIKSAGGAVGLTENPVAFRRWMLSGPETTRILHQFEEQYLLNSEESTDRTNHEMGLSAQKTFKQQVNNLADVIKRMGNPFLDDFPELVTMDSRDCMDDAVAESVINLRQLGKTQYQEYVKAVIKDRTISISSSIKKNKLPLFSKQPSRTKSKQSKTIKALQNNVSLFAQLYIAMQNRDADLGEFFCHEVQSFPPSLSEFGNLRLPSNKSELVKCIVQPRQPEPPTEFDCKICDGAVIVHCLPVTGVITFDDYAENVFIPHICNQSSRRVDVVWDTYVCGSLKDSTREKRGKGIRRKVSGATKVPPNWMQFLRDSVNKEELFAFLTNKVAEYNWPENKTVYITSG</sequence>
<organism evidence="2 3">
    <name type="scientific">Porites evermanni</name>
    <dbReference type="NCBI Taxonomy" id="104178"/>
    <lineage>
        <taxon>Eukaryota</taxon>
        <taxon>Metazoa</taxon>
        <taxon>Cnidaria</taxon>
        <taxon>Anthozoa</taxon>
        <taxon>Hexacorallia</taxon>
        <taxon>Scleractinia</taxon>
        <taxon>Fungiina</taxon>
        <taxon>Poritidae</taxon>
        <taxon>Porites</taxon>
    </lineage>
</organism>
<dbReference type="PANTHER" id="PTHR47018:SF2">
    <property type="entry name" value="TESMIN_TSO1-LIKE CXC DOMAIN-CONTAINING PROTEIN"/>
    <property type="match status" value="1"/>
</dbReference>
<keyword evidence="3" id="KW-1185">Reference proteome</keyword>